<feature type="region of interest" description="Disordered" evidence="1">
    <location>
        <begin position="586"/>
        <end position="856"/>
    </location>
</feature>
<keyword evidence="3" id="KW-1185">Reference proteome</keyword>
<proteinExistence type="predicted"/>
<reference evidence="2" key="1">
    <citation type="journal article" date="2021" name="Genome Biol. Evol.">
        <title>The assembled and annotated genome of the fairy-ring fungus Marasmius oreades.</title>
        <authorList>
            <person name="Hiltunen M."/>
            <person name="Ament-Velasquez S.L."/>
            <person name="Johannesson H."/>
        </authorList>
    </citation>
    <scope>NUCLEOTIDE SEQUENCE</scope>
    <source>
        <strain evidence="2">03SP1</strain>
    </source>
</reference>
<feature type="compositionally biased region" description="Polar residues" evidence="1">
    <location>
        <begin position="814"/>
        <end position="827"/>
    </location>
</feature>
<name>A0A9P7UQQ2_9AGAR</name>
<protein>
    <submittedName>
        <fullName evidence="2">Uncharacterized protein</fullName>
    </submittedName>
</protein>
<evidence type="ECO:0000313" key="2">
    <source>
        <dbReference type="EMBL" id="KAG7090962.1"/>
    </source>
</evidence>
<organism evidence="2 3">
    <name type="scientific">Marasmius oreades</name>
    <name type="common">fairy-ring Marasmius</name>
    <dbReference type="NCBI Taxonomy" id="181124"/>
    <lineage>
        <taxon>Eukaryota</taxon>
        <taxon>Fungi</taxon>
        <taxon>Dikarya</taxon>
        <taxon>Basidiomycota</taxon>
        <taxon>Agaricomycotina</taxon>
        <taxon>Agaricomycetes</taxon>
        <taxon>Agaricomycetidae</taxon>
        <taxon>Agaricales</taxon>
        <taxon>Marasmiineae</taxon>
        <taxon>Marasmiaceae</taxon>
        <taxon>Marasmius</taxon>
    </lineage>
</organism>
<comment type="caution">
    <text evidence="2">The sequence shown here is derived from an EMBL/GenBank/DDBJ whole genome shotgun (WGS) entry which is preliminary data.</text>
</comment>
<sequence>MNTSLPGDGTAIPPHRTSMDSHSLRSGSSRVRDREREKSRVPKASKESLVLLALEREENIKLRAALEENRKSHQELLSRAQQAETDLVAATSRIVRIHNSRTKLNEDVDRANALIQQYRVQLEAAQEEIRKAERAVQKLDELRSKEKKRAEKYKDAYRKTNEQVALQRAREEGRREGFREGLRQGHAQVEARYQNSEFRPSAIEDDDRQSYNGSSSHNSSNFSDSQNVSLLPSAQAVPAPARTPTPPPPVVDAAQYRIPSPPPVDYPSRPSSVSSPPLPIPTPMRNLDSNEPIRPVIIHQYPNFQSPPQEPIPPEGFIPRADPDTQRIPLPHQHELSRQHYMTQIPEPVSFPEPEPVQSFPEPDLRIIPPPGSYPTTTVNMMTEQQYRAAQSSPESASTVLSLAQMEIVNSNPNLRQTQSPMSTIMEAPSGQATPNTIEDHTLPRKSSMRSVSSSHRTYTPSNHVPTNWSRTSTDEEEEPVRTMTPSTGSHRSMGRKSSVKSLSSSKRGHSGGDTNTSRTEPRAPYAHYTYPNPASTPWADPRRDTTTPPVAPRVPYTRPTPPPQPPPQIYGIYAPPRAMSDIREEEERLTPKMHANRPLLPEQTRSRSLRRNAQDLHVDLPPPPNTASTLADDIPTPSSLSIGIDVVSPTPPESVHEEPEPNRTIREFLSPQDVQSRPLPPETQTQRSPAQSVPPPPPSMATGSPQLQALPDGGFFVPMSFTPKPTSGGAPLPSSPGPGIFVPQKFTPTVSPSDLVSSPRPTSPRPSSPSGSNMPGGYADLNTPTVEEPPVIPTPTLLRAAQNISDSDDDESGLNSEANTLTTPPSKTRGLPPQRGGVSMRGASTARARGKKKKR</sequence>
<evidence type="ECO:0000313" key="3">
    <source>
        <dbReference type="Proteomes" id="UP001049176"/>
    </source>
</evidence>
<accession>A0A9P7UQQ2</accession>
<feature type="region of interest" description="Disordered" evidence="1">
    <location>
        <begin position="427"/>
        <end position="569"/>
    </location>
</feature>
<gene>
    <name evidence="2" type="ORF">E1B28_010030</name>
</gene>
<feature type="compositionally biased region" description="Pro residues" evidence="1">
    <location>
        <begin position="241"/>
        <end position="250"/>
    </location>
</feature>
<dbReference type="OrthoDB" id="3008370at2759"/>
<feature type="region of interest" description="Disordered" evidence="1">
    <location>
        <begin position="162"/>
        <end position="279"/>
    </location>
</feature>
<dbReference type="GeneID" id="66079106"/>
<feature type="compositionally biased region" description="Low complexity" evidence="1">
    <location>
        <begin position="266"/>
        <end position="275"/>
    </location>
</feature>
<feature type="compositionally biased region" description="Basic and acidic residues" evidence="1">
    <location>
        <begin position="655"/>
        <end position="667"/>
    </location>
</feature>
<feature type="region of interest" description="Disordered" evidence="1">
    <location>
        <begin position="1"/>
        <end position="45"/>
    </location>
</feature>
<dbReference type="RefSeq" id="XP_043007432.1">
    <property type="nucleotide sequence ID" value="XM_043154971.1"/>
</dbReference>
<feature type="compositionally biased region" description="Pro residues" evidence="1">
    <location>
        <begin position="559"/>
        <end position="569"/>
    </location>
</feature>
<dbReference type="KEGG" id="more:E1B28_010030"/>
<feature type="compositionally biased region" description="Low complexity" evidence="1">
    <location>
        <begin position="210"/>
        <end position="227"/>
    </location>
</feature>
<feature type="compositionally biased region" description="Polar residues" evidence="1">
    <location>
        <begin position="747"/>
        <end position="757"/>
    </location>
</feature>
<dbReference type="EMBL" id="CM032186">
    <property type="protein sequence ID" value="KAG7090962.1"/>
    <property type="molecule type" value="Genomic_DNA"/>
</dbReference>
<dbReference type="Proteomes" id="UP001049176">
    <property type="component" value="Chromosome 6"/>
</dbReference>
<feature type="compositionally biased region" description="Basic and acidic residues" evidence="1">
    <location>
        <begin position="168"/>
        <end position="183"/>
    </location>
</feature>
<evidence type="ECO:0000256" key="1">
    <source>
        <dbReference type="SAM" id="MobiDB-lite"/>
    </source>
</evidence>
<feature type="compositionally biased region" description="Basic and acidic residues" evidence="1">
    <location>
        <begin position="30"/>
        <end position="45"/>
    </location>
</feature>
<dbReference type="AlphaFoldDB" id="A0A9P7UQQ2"/>
<feature type="compositionally biased region" description="Polar residues" evidence="1">
    <location>
        <begin position="456"/>
        <end position="472"/>
    </location>
</feature>